<dbReference type="Proteomes" id="UP000193648">
    <property type="component" value="Unassembled WGS sequence"/>
</dbReference>
<evidence type="ECO:0000313" key="3">
    <source>
        <dbReference type="Proteomes" id="UP000193648"/>
    </source>
</evidence>
<name>A0A1Y2GWY6_9FUNG</name>
<feature type="compositionally biased region" description="Polar residues" evidence="1">
    <location>
        <begin position="27"/>
        <end position="42"/>
    </location>
</feature>
<dbReference type="AlphaFoldDB" id="A0A1Y2GWY6"/>
<gene>
    <name evidence="2" type="ORF">BCR41DRAFT_419752</name>
</gene>
<feature type="region of interest" description="Disordered" evidence="1">
    <location>
        <begin position="1"/>
        <end position="49"/>
    </location>
</feature>
<comment type="caution">
    <text evidence="2">The sequence shown here is derived from an EMBL/GenBank/DDBJ whole genome shotgun (WGS) entry which is preliminary data.</text>
</comment>
<feature type="compositionally biased region" description="Low complexity" evidence="1">
    <location>
        <begin position="1"/>
        <end position="16"/>
    </location>
</feature>
<dbReference type="EMBL" id="MCFF01000006">
    <property type="protein sequence ID" value="ORZ26787.1"/>
    <property type="molecule type" value="Genomic_DNA"/>
</dbReference>
<proteinExistence type="predicted"/>
<dbReference type="InParanoid" id="A0A1Y2GWY6"/>
<organism evidence="2 3">
    <name type="scientific">Lobosporangium transversale</name>
    <dbReference type="NCBI Taxonomy" id="64571"/>
    <lineage>
        <taxon>Eukaryota</taxon>
        <taxon>Fungi</taxon>
        <taxon>Fungi incertae sedis</taxon>
        <taxon>Mucoromycota</taxon>
        <taxon>Mortierellomycotina</taxon>
        <taxon>Mortierellomycetes</taxon>
        <taxon>Mortierellales</taxon>
        <taxon>Mortierellaceae</taxon>
        <taxon>Lobosporangium</taxon>
    </lineage>
</organism>
<feature type="region of interest" description="Disordered" evidence="1">
    <location>
        <begin position="186"/>
        <end position="230"/>
    </location>
</feature>
<reference evidence="2 3" key="1">
    <citation type="submission" date="2016-07" db="EMBL/GenBank/DDBJ databases">
        <title>Pervasive Adenine N6-methylation of Active Genes in Fungi.</title>
        <authorList>
            <consortium name="DOE Joint Genome Institute"/>
            <person name="Mondo S.J."/>
            <person name="Dannebaum R.O."/>
            <person name="Kuo R.C."/>
            <person name="Labutti K."/>
            <person name="Haridas S."/>
            <person name="Kuo A."/>
            <person name="Salamov A."/>
            <person name="Ahrendt S.R."/>
            <person name="Lipzen A."/>
            <person name="Sullivan W."/>
            <person name="Andreopoulos W.B."/>
            <person name="Clum A."/>
            <person name="Lindquist E."/>
            <person name="Daum C."/>
            <person name="Ramamoorthy G.K."/>
            <person name="Gryganskyi A."/>
            <person name="Culley D."/>
            <person name="Magnuson J.K."/>
            <person name="James T.Y."/>
            <person name="O'Malley M.A."/>
            <person name="Stajich J.E."/>
            <person name="Spatafora J.W."/>
            <person name="Visel A."/>
            <person name="Grigoriev I.V."/>
        </authorList>
    </citation>
    <scope>NUCLEOTIDE SEQUENCE [LARGE SCALE GENOMIC DNA]</scope>
    <source>
        <strain evidence="2 3">NRRL 3116</strain>
    </source>
</reference>
<protein>
    <submittedName>
        <fullName evidence="2">Uncharacterized protein</fullName>
    </submittedName>
</protein>
<keyword evidence="3" id="KW-1185">Reference proteome</keyword>
<accession>A0A1Y2GWY6</accession>
<sequence length="275" mass="30952">MSSTNNIVSSSSAVSTSRKRARDEVESTPNVNEVSLSTQSDPNEYRGRLVPFKPVSTENLSSVYSKLFLDPTPKGHVLKRECFTLFRLHEPSLFKQLEKLKLRLVSEEDWETAKKARPTLQQQHRVAEASVVASTTESMQELAARGLRKVFTELTAVGVEAPHSKRLEERAALWIELYKTVVPAKHPVDQEETASEPNSSPRHSKRARTSSTRYPFHNLNPTTPVDKIKESPAGVSNIRGLTKTQLPEYVRNIDHPAQYTVYGIAKQYGDLEIEL</sequence>
<feature type="compositionally biased region" description="Polar residues" evidence="1">
    <location>
        <begin position="209"/>
        <end position="223"/>
    </location>
</feature>
<evidence type="ECO:0000256" key="1">
    <source>
        <dbReference type="SAM" id="MobiDB-lite"/>
    </source>
</evidence>
<dbReference type="RefSeq" id="XP_021884550.1">
    <property type="nucleotide sequence ID" value="XM_022029806.1"/>
</dbReference>
<evidence type="ECO:0000313" key="2">
    <source>
        <dbReference type="EMBL" id="ORZ26787.1"/>
    </source>
</evidence>
<dbReference type="GeneID" id="33571649"/>